<reference evidence="1 2" key="1">
    <citation type="journal article" date="2012" name="Genome Biol.">
        <title>Genome and low-iron response of an oceanic diatom adapted to chronic iron limitation.</title>
        <authorList>
            <person name="Lommer M."/>
            <person name="Specht M."/>
            <person name="Roy A.S."/>
            <person name="Kraemer L."/>
            <person name="Andreson R."/>
            <person name="Gutowska M.A."/>
            <person name="Wolf J."/>
            <person name="Bergner S.V."/>
            <person name="Schilhabel M.B."/>
            <person name="Klostermeier U.C."/>
            <person name="Beiko R.G."/>
            <person name="Rosenstiel P."/>
            <person name="Hippler M."/>
            <person name="Laroche J."/>
        </authorList>
    </citation>
    <scope>NUCLEOTIDE SEQUENCE [LARGE SCALE GENOMIC DNA]</scope>
    <source>
        <strain evidence="1 2">CCMP1005</strain>
    </source>
</reference>
<dbReference type="AlphaFoldDB" id="K0TER2"/>
<protein>
    <recommendedName>
        <fullName evidence="3">Leucine-rich repeat domain-containing protein</fullName>
    </recommendedName>
</protein>
<dbReference type="Gene3D" id="3.80.10.10">
    <property type="entry name" value="Ribonuclease Inhibitor"/>
    <property type="match status" value="1"/>
</dbReference>
<dbReference type="InterPro" id="IPR053139">
    <property type="entry name" value="Surface_bspA-like"/>
</dbReference>
<dbReference type="InterPro" id="IPR026906">
    <property type="entry name" value="LRR_5"/>
</dbReference>
<feature type="non-terminal residue" evidence="1">
    <location>
        <position position="1"/>
    </location>
</feature>
<evidence type="ECO:0000313" key="1">
    <source>
        <dbReference type="EMBL" id="EJK75895.1"/>
    </source>
</evidence>
<proteinExistence type="predicted"/>
<evidence type="ECO:0000313" key="2">
    <source>
        <dbReference type="Proteomes" id="UP000266841"/>
    </source>
</evidence>
<dbReference type="PANTHER" id="PTHR45661">
    <property type="entry name" value="SURFACE ANTIGEN"/>
    <property type="match status" value="1"/>
</dbReference>
<dbReference type="InterPro" id="IPR032675">
    <property type="entry name" value="LRR_dom_sf"/>
</dbReference>
<organism evidence="1 2">
    <name type="scientific">Thalassiosira oceanica</name>
    <name type="common">Marine diatom</name>
    <dbReference type="NCBI Taxonomy" id="159749"/>
    <lineage>
        <taxon>Eukaryota</taxon>
        <taxon>Sar</taxon>
        <taxon>Stramenopiles</taxon>
        <taxon>Ochrophyta</taxon>
        <taxon>Bacillariophyta</taxon>
        <taxon>Coscinodiscophyceae</taxon>
        <taxon>Thalassiosirophycidae</taxon>
        <taxon>Thalassiosirales</taxon>
        <taxon>Thalassiosiraceae</taxon>
        <taxon>Thalassiosira</taxon>
    </lineage>
</organism>
<dbReference type="PANTHER" id="PTHR45661:SF3">
    <property type="entry name" value="IG-LIKE DOMAIN-CONTAINING PROTEIN"/>
    <property type="match status" value="1"/>
</dbReference>
<evidence type="ECO:0008006" key="3">
    <source>
        <dbReference type="Google" id="ProtNLM"/>
    </source>
</evidence>
<gene>
    <name evidence="1" type="ORF">THAOC_02365</name>
</gene>
<name>K0TER2_THAOC</name>
<dbReference type="Proteomes" id="UP000266841">
    <property type="component" value="Unassembled WGS sequence"/>
</dbReference>
<comment type="caution">
    <text evidence="1">The sequence shown here is derived from an EMBL/GenBank/DDBJ whole genome shotgun (WGS) entry which is preliminary data.</text>
</comment>
<dbReference type="Pfam" id="PF13306">
    <property type="entry name" value="LRR_5"/>
    <property type="match status" value="1"/>
</dbReference>
<dbReference type="SUPFAM" id="SSF52058">
    <property type="entry name" value="L domain-like"/>
    <property type="match status" value="1"/>
</dbReference>
<sequence>LAEVQLREGLQIVGPCAFYKCTSLRSVTLPSSVTEINLSAFRFCRSLTELNLNEGLQDIDESAFESCTALRSVTIPSTVTDLERGAFGDCIGLSEVQLNEGLQFIGTGAFYGCTALRSVTIPSTVTDLSGVFYGCSNLSEVIFLGGNRLLNQEFVDCGFRRDEHGLLNQEVIKEMFFGENSNYAFQGCSLTTLKFSISWAVSERMAQLPRECMLSVEKRIHNMHHLELQHDGNILACFPVVYVSRYDDDEFEDGAYEVRDTNHETARSLYRVLQSIAYHELKESSIVVELALWKSTIDVGGDRACRVALPGPAKSLMMEYCGFAGFLRPVF</sequence>
<accession>K0TER2</accession>
<keyword evidence="2" id="KW-1185">Reference proteome</keyword>
<dbReference type="OrthoDB" id="1421090at2759"/>
<dbReference type="EMBL" id="AGNL01002664">
    <property type="protein sequence ID" value="EJK75895.1"/>
    <property type="molecule type" value="Genomic_DNA"/>
</dbReference>